<proteinExistence type="predicted"/>
<evidence type="ECO:0000313" key="2">
    <source>
        <dbReference type="Proteomes" id="UP000436006"/>
    </source>
</evidence>
<accession>A0A7K1SNG3</accession>
<reference evidence="1 2" key="1">
    <citation type="submission" date="2019-12" db="EMBL/GenBank/DDBJ databases">
        <title>Spirosoma sp. HMF4905 genome sequencing and assembly.</title>
        <authorList>
            <person name="Kang H."/>
            <person name="Cha I."/>
            <person name="Kim H."/>
            <person name="Joh K."/>
        </authorList>
    </citation>
    <scope>NUCLEOTIDE SEQUENCE [LARGE SCALE GENOMIC DNA]</scope>
    <source>
        <strain evidence="1 2">HMF4905</strain>
    </source>
</reference>
<name>A0A7K1SNG3_9BACT</name>
<evidence type="ECO:0000313" key="1">
    <source>
        <dbReference type="EMBL" id="MVM35348.1"/>
    </source>
</evidence>
<keyword evidence="2" id="KW-1185">Reference proteome</keyword>
<organism evidence="1 2">
    <name type="scientific">Spirosoma arboris</name>
    <dbReference type="NCBI Taxonomy" id="2682092"/>
    <lineage>
        <taxon>Bacteria</taxon>
        <taxon>Pseudomonadati</taxon>
        <taxon>Bacteroidota</taxon>
        <taxon>Cytophagia</taxon>
        <taxon>Cytophagales</taxon>
        <taxon>Cytophagaceae</taxon>
        <taxon>Spirosoma</taxon>
    </lineage>
</organism>
<dbReference type="Proteomes" id="UP000436006">
    <property type="component" value="Unassembled WGS sequence"/>
</dbReference>
<dbReference type="EMBL" id="WPIN01000022">
    <property type="protein sequence ID" value="MVM35348.1"/>
    <property type="molecule type" value="Genomic_DNA"/>
</dbReference>
<evidence type="ECO:0008006" key="3">
    <source>
        <dbReference type="Google" id="ProtNLM"/>
    </source>
</evidence>
<sequence length="148" mass="16732">MGTFKRIDSSRASQEVARETDRLLLYDRYGSLAYGVILQIIPEPEIAQTVLIDLFSSSQVLSYTEDSRQVSSKIIRLARAKALEARPDGFNKSVSIQEASVNDDMGKLVFDLSFYKGFTIEEIADKLQLSKTNVLSTIYTYFKQQRSS</sequence>
<dbReference type="AlphaFoldDB" id="A0A7K1SNG3"/>
<protein>
    <recommendedName>
        <fullName evidence="3">Sigma-70 family RNA polymerase sigma factor</fullName>
    </recommendedName>
</protein>
<comment type="caution">
    <text evidence="1">The sequence shown here is derived from an EMBL/GenBank/DDBJ whole genome shotgun (WGS) entry which is preliminary data.</text>
</comment>
<dbReference type="RefSeq" id="WP_157590160.1">
    <property type="nucleotide sequence ID" value="NZ_WPIN01000022.1"/>
</dbReference>
<gene>
    <name evidence="1" type="ORF">GO755_35325</name>
</gene>